<dbReference type="AlphaFoldDB" id="A0A0M1LIC3"/>
<protein>
    <submittedName>
        <fullName evidence="2">GNAT family N-acetyltransferase</fullName>
    </submittedName>
</protein>
<reference evidence="4 5" key="1">
    <citation type="submission" date="2019-04" db="EMBL/GenBank/DDBJ databases">
        <title>Genome sequencing of Clostridium botulinum Groups I-IV and Clostridium butyricum.</title>
        <authorList>
            <person name="Brunt J."/>
            <person name="Van Vliet A.H.M."/>
            <person name="Stringer S.C."/>
            <person name="Carter A.T."/>
            <person name="Peck M.W."/>
        </authorList>
    </citation>
    <scope>NUCLEOTIDE SEQUENCE [LARGE SCALE GENOMIC DNA]</scope>
    <source>
        <strain evidence="2 5">1605</strain>
        <strain evidence="3 4">CB-K-33E</strain>
    </source>
</reference>
<feature type="domain" description="N-acetyltransferase" evidence="1">
    <location>
        <begin position="19"/>
        <end position="170"/>
    </location>
</feature>
<dbReference type="RefSeq" id="WP_053341933.1">
    <property type="nucleotide sequence ID" value="NZ_LFPA01000056.1"/>
</dbReference>
<sequence length="170" mass="19312">MKLIILTSSYKTEWESLISEFERNGEKLIPLAMKDHANTFEEFLIQAYNNSKGIDLPDGIVPSDIYFLVDDNSKYLIGAIDIRHYLNEYLLKYGGNIGYGIRPSERKKGYATEMLHLALEECKNKGLSKVLITCFKSNVASANTIIKNGGILENEIVEAGNVKQRYWIQL</sequence>
<evidence type="ECO:0000259" key="1">
    <source>
        <dbReference type="PROSITE" id="PS51186"/>
    </source>
</evidence>
<organism evidence="2 5">
    <name type="scientific">Clostridium botulinum</name>
    <dbReference type="NCBI Taxonomy" id="1491"/>
    <lineage>
        <taxon>Bacteria</taxon>
        <taxon>Bacillati</taxon>
        <taxon>Bacillota</taxon>
        <taxon>Clostridia</taxon>
        <taxon>Eubacteriales</taxon>
        <taxon>Clostridiaceae</taxon>
        <taxon>Clostridium</taxon>
    </lineage>
</organism>
<dbReference type="PANTHER" id="PTHR39173">
    <property type="entry name" value="ACETYLTRANSFERASE"/>
    <property type="match status" value="1"/>
</dbReference>
<dbReference type="InterPro" id="IPR016181">
    <property type="entry name" value="Acyl_CoA_acyltransferase"/>
</dbReference>
<dbReference type="SUPFAM" id="SSF55729">
    <property type="entry name" value="Acyl-CoA N-acyltransferases (Nat)"/>
    <property type="match status" value="1"/>
</dbReference>
<dbReference type="Pfam" id="PF13302">
    <property type="entry name" value="Acetyltransf_3"/>
    <property type="match status" value="1"/>
</dbReference>
<dbReference type="InterPro" id="IPR000182">
    <property type="entry name" value="GNAT_dom"/>
</dbReference>
<proteinExistence type="predicted"/>
<evidence type="ECO:0000313" key="2">
    <source>
        <dbReference type="EMBL" id="NFF87746.1"/>
    </source>
</evidence>
<dbReference type="PROSITE" id="PS51186">
    <property type="entry name" value="GNAT"/>
    <property type="match status" value="1"/>
</dbReference>
<accession>A0A0M1LIC3</accession>
<comment type="caution">
    <text evidence="2">The sequence shown here is derived from an EMBL/GenBank/DDBJ whole genome shotgun (WGS) entry which is preliminary data.</text>
</comment>
<evidence type="ECO:0000313" key="3">
    <source>
        <dbReference type="EMBL" id="NFN33760.1"/>
    </source>
</evidence>
<dbReference type="OrthoDB" id="9797989at2"/>
<dbReference type="PANTHER" id="PTHR39173:SF1">
    <property type="entry name" value="ACETYLTRANSFERASE"/>
    <property type="match status" value="1"/>
</dbReference>
<dbReference type="Gene3D" id="3.40.630.30">
    <property type="match status" value="1"/>
</dbReference>
<evidence type="ECO:0000313" key="5">
    <source>
        <dbReference type="Proteomes" id="UP000476820"/>
    </source>
</evidence>
<dbReference type="EMBL" id="SWVK01000001">
    <property type="protein sequence ID" value="NFN33760.1"/>
    <property type="molecule type" value="Genomic_DNA"/>
</dbReference>
<evidence type="ECO:0000313" key="4">
    <source>
        <dbReference type="Proteomes" id="UP000473681"/>
    </source>
</evidence>
<dbReference type="EMBL" id="SWOV01000015">
    <property type="protein sequence ID" value="NFF87746.1"/>
    <property type="molecule type" value="Genomic_DNA"/>
</dbReference>
<dbReference type="GO" id="GO:0016747">
    <property type="term" value="F:acyltransferase activity, transferring groups other than amino-acyl groups"/>
    <property type="evidence" value="ECO:0007669"/>
    <property type="project" value="InterPro"/>
</dbReference>
<dbReference type="Proteomes" id="UP000476820">
    <property type="component" value="Unassembled WGS sequence"/>
</dbReference>
<dbReference type="Proteomes" id="UP000473681">
    <property type="component" value="Unassembled WGS sequence"/>
</dbReference>
<keyword evidence="2" id="KW-0808">Transferase</keyword>
<name>A0A0M1LIC3_CLOBO</name>
<gene>
    <name evidence="2" type="ORF">FC774_07650</name>
    <name evidence="3" type="ORF">FDB51_01170</name>
</gene>